<dbReference type="GeneID" id="77930048"/>
<dbReference type="EMBL" id="MZ681517">
    <property type="protein sequence ID" value="UAJ16467.1"/>
    <property type="molecule type" value="Genomic_DNA"/>
</dbReference>
<protein>
    <submittedName>
        <fullName evidence="1">Uncharacterized protein</fullName>
    </submittedName>
</protein>
<gene>
    <name evidence="1" type="primary">36</name>
    <name evidence="1" type="ORF">SEA_DOLORES_36</name>
</gene>
<dbReference type="RefSeq" id="YP_010654203.1">
    <property type="nucleotide sequence ID" value="NC_070808.1"/>
</dbReference>
<sequence length="102" mass="11689">MPAKHCACGAPIVHTGSRYECQGRSFCEIRSTGRETVWLNTSLEDMPFTAIQKGDFVQLEEGWREVVDRQDRELVFGRGRTRKFYSEVEGLGLGYMVRRPVC</sequence>
<evidence type="ECO:0000313" key="1">
    <source>
        <dbReference type="EMBL" id="UAJ16467.1"/>
    </source>
</evidence>
<keyword evidence="2" id="KW-1185">Reference proteome</keyword>
<reference evidence="1 2" key="1">
    <citation type="submission" date="2021-07" db="EMBL/GenBank/DDBJ databases">
        <authorList>
            <person name="Camby A.M."/>
            <person name="Castiglione G.M."/>
            <person name="Guevara A.C."/>
            <person name="Gutsch C.M."/>
            <person name="Miller G.D."/>
            <person name="Parkhurst D.S."/>
            <person name="Selman M."/>
            <person name="Shakir M.S."/>
            <person name="Smith B.K."/>
            <person name="Leanard J.E."/>
            <person name="Collins D.P."/>
            <person name="Warner M.H."/>
            <person name="Garlena R.A."/>
            <person name="Russell D.A."/>
            <person name="Pope W.H."/>
            <person name="Jacobs-Sera D."/>
            <person name="Hatfull G.F."/>
        </authorList>
    </citation>
    <scope>NUCLEOTIDE SEQUENCE [LARGE SCALE GENOMIC DNA]</scope>
</reference>
<accession>A0AAE9BM19</accession>
<proteinExistence type="predicted"/>
<dbReference type="Proteomes" id="UP000828687">
    <property type="component" value="Segment"/>
</dbReference>
<evidence type="ECO:0000313" key="2">
    <source>
        <dbReference type="Proteomes" id="UP000828687"/>
    </source>
</evidence>
<dbReference type="KEGG" id="vg:77930048"/>
<organism evidence="1 2">
    <name type="scientific">Gordonia phage Dolores</name>
    <dbReference type="NCBI Taxonomy" id="2873534"/>
    <lineage>
        <taxon>Viruses</taxon>
        <taxon>Duplodnaviria</taxon>
        <taxon>Heunggongvirae</taxon>
        <taxon>Uroviricota</taxon>
        <taxon>Caudoviricetes</taxon>
        <taxon>Beenievirus</taxon>
        <taxon>Beenievirus dolores</taxon>
    </lineage>
</organism>
<name>A0AAE9BM19_9CAUD</name>